<feature type="transmembrane region" description="Helical" evidence="7">
    <location>
        <begin position="511"/>
        <end position="529"/>
    </location>
</feature>
<evidence type="ECO:0000259" key="8">
    <source>
        <dbReference type="PROSITE" id="PS50850"/>
    </source>
</evidence>
<feature type="compositionally biased region" description="Basic and acidic residues" evidence="6">
    <location>
        <begin position="1"/>
        <end position="13"/>
    </location>
</feature>
<feature type="transmembrane region" description="Helical" evidence="7">
    <location>
        <begin position="44"/>
        <end position="68"/>
    </location>
</feature>
<dbReference type="GO" id="GO:0005886">
    <property type="term" value="C:plasma membrane"/>
    <property type="evidence" value="ECO:0007669"/>
    <property type="project" value="TreeGrafter"/>
</dbReference>
<feature type="transmembrane region" description="Helical" evidence="7">
    <location>
        <begin position="80"/>
        <end position="98"/>
    </location>
</feature>
<dbReference type="GO" id="GO:0022857">
    <property type="term" value="F:transmembrane transporter activity"/>
    <property type="evidence" value="ECO:0007669"/>
    <property type="project" value="InterPro"/>
</dbReference>
<feature type="domain" description="Major facilitator superfamily (MFS) profile" evidence="8">
    <location>
        <begin position="45"/>
        <end position="528"/>
    </location>
</feature>
<feature type="compositionally biased region" description="Basic and acidic residues" evidence="6">
    <location>
        <begin position="542"/>
        <end position="557"/>
    </location>
</feature>
<dbReference type="OrthoDB" id="10021397at2759"/>
<gene>
    <name evidence="9" type="ORF">BCR34DRAFT_491527</name>
</gene>
<keyword evidence="3 7" id="KW-0812">Transmembrane</keyword>
<dbReference type="PANTHER" id="PTHR23501">
    <property type="entry name" value="MAJOR FACILITATOR SUPERFAMILY"/>
    <property type="match status" value="1"/>
</dbReference>
<dbReference type="AlphaFoldDB" id="A0A1Y1Z2E5"/>
<dbReference type="InterPro" id="IPR011701">
    <property type="entry name" value="MFS"/>
</dbReference>
<keyword evidence="10" id="KW-1185">Reference proteome</keyword>
<dbReference type="PROSITE" id="PS50850">
    <property type="entry name" value="MFS"/>
    <property type="match status" value="1"/>
</dbReference>
<feature type="transmembrane region" description="Helical" evidence="7">
    <location>
        <begin position="375"/>
        <end position="394"/>
    </location>
</feature>
<proteinExistence type="predicted"/>
<dbReference type="PANTHER" id="PTHR23501:SF177">
    <property type="entry name" value="MAJOR FACILITATOR SUPERFAMILY (MFS) PROFILE DOMAIN-CONTAINING PROTEIN-RELATED"/>
    <property type="match status" value="1"/>
</dbReference>
<feature type="region of interest" description="Disordered" evidence="6">
    <location>
        <begin position="540"/>
        <end position="563"/>
    </location>
</feature>
<evidence type="ECO:0000256" key="1">
    <source>
        <dbReference type="ARBA" id="ARBA00004141"/>
    </source>
</evidence>
<dbReference type="FunFam" id="1.20.1720.10:FF:000012">
    <property type="entry name" value="MFS toxin efflux pump (AflT)"/>
    <property type="match status" value="1"/>
</dbReference>
<feature type="transmembrane region" description="Helical" evidence="7">
    <location>
        <begin position="406"/>
        <end position="428"/>
    </location>
</feature>
<dbReference type="EMBL" id="MCFA01000135">
    <property type="protein sequence ID" value="ORY04452.1"/>
    <property type="molecule type" value="Genomic_DNA"/>
</dbReference>
<feature type="transmembrane region" description="Helical" evidence="7">
    <location>
        <begin position="350"/>
        <end position="368"/>
    </location>
</feature>
<evidence type="ECO:0000313" key="10">
    <source>
        <dbReference type="Proteomes" id="UP000193144"/>
    </source>
</evidence>
<reference evidence="9 10" key="1">
    <citation type="submission" date="2016-07" db="EMBL/GenBank/DDBJ databases">
        <title>Pervasive Adenine N6-methylation of Active Genes in Fungi.</title>
        <authorList>
            <consortium name="DOE Joint Genome Institute"/>
            <person name="Mondo S.J."/>
            <person name="Dannebaum R.O."/>
            <person name="Kuo R.C."/>
            <person name="Labutti K."/>
            <person name="Haridas S."/>
            <person name="Kuo A."/>
            <person name="Salamov A."/>
            <person name="Ahrendt S.R."/>
            <person name="Lipzen A."/>
            <person name="Sullivan W."/>
            <person name="Andreopoulos W.B."/>
            <person name="Clum A."/>
            <person name="Lindquist E."/>
            <person name="Daum C."/>
            <person name="Ramamoorthy G.K."/>
            <person name="Gryganskyi A."/>
            <person name="Culley D."/>
            <person name="Magnuson J.K."/>
            <person name="James T.Y."/>
            <person name="O'Malley M.A."/>
            <person name="Stajich J.E."/>
            <person name="Spatafora J.W."/>
            <person name="Visel A."/>
            <person name="Grigoriev I.V."/>
        </authorList>
    </citation>
    <scope>NUCLEOTIDE SEQUENCE [LARGE SCALE GENOMIC DNA]</scope>
    <source>
        <strain evidence="9 10">CBS 115471</strain>
    </source>
</reference>
<name>A0A1Y1Z2E5_9PLEO</name>
<dbReference type="Gene3D" id="1.20.1250.20">
    <property type="entry name" value="MFS general substrate transporter like domains"/>
    <property type="match status" value="1"/>
</dbReference>
<dbReference type="InterPro" id="IPR020846">
    <property type="entry name" value="MFS_dom"/>
</dbReference>
<feature type="transmembrane region" description="Helical" evidence="7">
    <location>
        <begin position="309"/>
        <end position="330"/>
    </location>
</feature>
<keyword evidence="5 7" id="KW-0472">Membrane</keyword>
<keyword evidence="4 7" id="KW-1133">Transmembrane helix</keyword>
<feature type="transmembrane region" description="Helical" evidence="7">
    <location>
        <begin position="167"/>
        <end position="186"/>
    </location>
</feature>
<dbReference type="Pfam" id="PF07690">
    <property type="entry name" value="MFS_1"/>
    <property type="match status" value="1"/>
</dbReference>
<feature type="transmembrane region" description="Helical" evidence="7">
    <location>
        <begin position="110"/>
        <end position="129"/>
    </location>
</feature>
<evidence type="ECO:0000256" key="2">
    <source>
        <dbReference type="ARBA" id="ARBA00022448"/>
    </source>
</evidence>
<dbReference type="SUPFAM" id="SSF103473">
    <property type="entry name" value="MFS general substrate transporter"/>
    <property type="match status" value="1"/>
</dbReference>
<evidence type="ECO:0000313" key="9">
    <source>
        <dbReference type="EMBL" id="ORY04452.1"/>
    </source>
</evidence>
<feature type="transmembrane region" description="Helical" evidence="7">
    <location>
        <begin position="435"/>
        <end position="455"/>
    </location>
</feature>
<dbReference type="CDD" id="cd17502">
    <property type="entry name" value="MFS_Azr1_MDR_like"/>
    <property type="match status" value="1"/>
</dbReference>
<keyword evidence="2" id="KW-0813">Transport</keyword>
<dbReference type="InterPro" id="IPR036259">
    <property type="entry name" value="MFS_trans_sf"/>
</dbReference>
<evidence type="ECO:0000256" key="4">
    <source>
        <dbReference type="ARBA" id="ARBA00022989"/>
    </source>
</evidence>
<feature type="transmembrane region" description="Helical" evidence="7">
    <location>
        <begin position="266"/>
        <end position="288"/>
    </location>
</feature>
<evidence type="ECO:0000256" key="6">
    <source>
        <dbReference type="SAM" id="MobiDB-lite"/>
    </source>
</evidence>
<dbReference type="Proteomes" id="UP000193144">
    <property type="component" value="Unassembled WGS sequence"/>
</dbReference>
<organism evidence="9 10">
    <name type="scientific">Clohesyomyces aquaticus</name>
    <dbReference type="NCBI Taxonomy" id="1231657"/>
    <lineage>
        <taxon>Eukaryota</taxon>
        <taxon>Fungi</taxon>
        <taxon>Dikarya</taxon>
        <taxon>Ascomycota</taxon>
        <taxon>Pezizomycotina</taxon>
        <taxon>Dothideomycetes</taxon>
        <taxon>Pleosporomycetidae</taxon>
        <taxon>Pleosporales</taxon>
        <taxon>Lindgomycetaceae</taxon>
        <taxon>Clohesyomyces</taxon>
    </lineage>
</organism>
<feature type="transmembrane region" description="Helical" evidence="7">
    <location>
        <begin position="135"/>
        <end position="160"/>
    </location>
</feature>
<feature type="transmembrane region" description="Helical" evidence="7">
    <location>
        <begin position="198"/>
        <end position="218"/>
    </location>
</feature>
<accession>A0A1Y1Z2E5</accession>
<protein>
    <submittedName>
        <fullName evidence="9">Putative efflux pump antibiotic resistance protein</fullName>
    </submittedName>
</protein>
<evidence type="ECO:0000256" key="7">
    <source>
        <dbReference type="SAM" id="Phobius"/>
    </source>
</evidence>
<sequence>MSTTENELHERASADSPTGAVDEPVAAQKTESEIEYPSTAKQALIILGLLLSSFLTALDISIIATAVPVITTDFNSLADVAWYGSAFFFTLAAFQSFWGKCYNYFSVRGSFLAAITVFEIGSLICALAPNSPALIVGRAIQGAGGAGTNLGCYAIASFIAPPEKVPAIVGGVGTVFSIASVIGPLLGGVFTDSVTWRWCFYINLPIGGVAAACILIFFRTPAHIKKAHKTPLQEILLSFDPFGFVLFVGTMLCFLFALQWGGVTRAWNTSTVIGLLVGWALMTILFTVNEWYQKDRAMLVLRILRIRGITTACAYVFFLYGAYFSVVYNIPVYFQAIKGLSPRDSGIRTIPIILSVSAASMTCSIAVGKIGKFQPFMIVGAALATIGAGLVYMFDLDTDIGKQIGYQLVLGFGVGAVVQLPVIVGGALSAMQDKALALSVVCVTQFFSSVMAIAVSDSIMNNLLLKNLAKYAPNVIPHTVLEVGAYGIRDKFDAETLHGVRQAWMVGLRGAWAMVIALFGMAFLSSFIAKWPGSLAPPELDSDVKAQESEGGNKAEQDLESGI</sequence>
<comment type="caution">
    <text evidence="9">The sequence shown here is derived from an EMBL/GenBank/DDBJ whole genome shotgun (WGS) entry which is preliminary data.</text>
</comment>
<feature type="region of interest" description="Disordered" evidence="6">
    <location>
        <begin position="1"/>
        <end position="24"/>
    </location>
</feature>
<evidence type="ECO:0000256" key="5">
    <source>
        <dbReference type="ARBA" id="ARBA00023136"/>
    </source>
</evidence>
<comment type="subcellular location">
    <subcellularLocation>
        <location evidence="1">Membrane</location>
        <topology evidence="1">Multi-pass membrane protein</topology>
    </subcellularLocation>
</comment>
<evidence type="ECO:0000256" key="3">
    <source>
        <dbReference type="ARBA" id="ARBA00022692"/>
    </source>
</evidence>
<feature type="transmembrane region" description="Helical" evidence="7">
    <location>
        <begin position="239"/>
        <end position="260"/>
    </location>
</feature>